<dbReference type="Pfam" id="PF07167">
    <property type="entry name" value="PhaC_N"/>
    <property type="match status" value="1"/>
</dbReference>
<evidence type="ECO:0000256" key="5">
    <source>
        <dbReference type="SAM" id="MobiDB-lite"/>
    </source>
</evidence>
<feature type="domain" description="Poly-beta-hydroxybutyrate polymerase N-terminal" evidence="7">
    <location>
        <begin position="103"/>
        <end position="271"/>
    </location>
</feature>
<evidence type="ECO:0000259" key="7">
    <source>
        <dbReference type="Pfam" id="PF07167"/>
    </source>
</evidence>
<feature type="compositionally biased region" description="Basic and acidic residues" evidence="5">
    <location>
        <begin position="1"/>
        <end position="11"/>
    </location>
</feature>
<feature type="domain" description="AB hydrolase-1" evidence="6">
    <location>
        <begin position="275"/>
        <end position="514"/>
    </location>
</feature>
<feature type="region of interest" description="Disordered" evidence="5">
    <location>
        <begin position="1"/>
        <end position="21"/>
    </location>
</feature>
<evidence type="ECO:0000256" key="4">
    <source>
        <dbReference type="ARBA" id="ARBA00023315"/>
    </source>
</evidence>
<organism evidence="8">
    <name type="scientific">uncultured Sphingopyxis sp</name>
    <dbReference type="NCBI Taxonomy" id="310581"/>
    <lineage>
        <taxon>Bacteria</taxon>
        <taxon>Pseudomonadati</taxon>
        <taxon>Pseudomonadota</taxon>
        <taxon>Alphaproteobacteria</taxon>
        <taxon>Sphingomonadales</taxon>
        <taxon>Sphingomonadaceae</taxon>
        <taxon>Sphingopyxis</taxon>
        <taxon>environmental samples</taxon>
    </lineage>
</organism>
<gene>
    <name evidence="8" type="primary">phbC</name>
    <name evidence="8" type="ORF">SPPYR_2640</name>
</gene>
<dbReference type="EC" id="2.3.1.-" evidence="8"/>
<dbReference type="GO" id="GO:0016746">
    <property type="term" value="F:acyltransferase activity"/>
    <property type="evidence" value="ECO:0007669"/>
    <property type="project" value="UniProtKB-KW"/>
</dbReference>
<evidence type="ECO:0000259" key="6">
    <source>
        <dbReference type="Pfam" id="PF00561"/>
    </source>
</evidence>
<dbReference type="InterPro" id="IPR000073">
    <property type="entry name" value="AB_hydrolase_1"/>
</dbReference>
<dbReference type="InterPro" id="IPR029058">
    <property type="entry name" value="AB_hydrolase_fold"/>
</dbReference>
<dbReference type="GO" id="GO:0042619">
    <property type="term" value="P:poly-hydroxybutyrate biosynthetic process"/>
    <property type="evidence" value="ECO:0007669"/>
    <property type="project" value="InterPro"/>
</dbReference>
<accession>A0A1Y5PUW5</accession>
<dbReference type="InterPro" id="IPR010963">
    <property type="entry name" value="PHA_synth_I"/>
</dbReference>
<dbReference type="InterPro" id="IPR010941">
    <property type="entry name" value="PhaC_N"/>
</dbReference>
<dbReference type="PANTHER" id="PTHR36837">
    <property type="entry name" value="POLY(3-HYDROXYALKANOATE) POLYMERASE SUBUNIT PHAC"/>
    <property type="match status" value="1"/>
</dbReference>
<sequence length="590" mass="65357">MSDTAKNDTREAPNPFMPSPDDIQHWASVMGRAQQMMLEYALGQANDGNSAAASLFDPAHWLQNPTTQAWAEQSSKLWEQGVAFWTSLATIQPSFAPDADPRKDKRFADPDWTENPVFALIRQTYGLLAEQLLTTTRTMQGLDENARAKMEFAAKSMTEALSPSNLAITNPEVIKRAVETRGESLLKGLKHMLADLSRGQLSHVDPDAFEVGVNIATTPGKVIHETDLYQLIHYAPATKEVFAVPLVIFPPWINRFYILDLNPAKSFVAWAVEQGLSVFMVSWKSADASMSEVVWDDYVAAQVDAIDTVRELLDVPHVHTIGYCVAGTTLAATLAMLAAREEAGKVKSVTFFTAQVDFELAGDLKMFVDDSYLTLLQQLSAGGFLDGRYMAATFNSLRGRDLIWNYVVSNYLLGNDYPPFDLLYWNGDVTNLPAKWHRQYLVDLYRDNRLVIPNSLSVMGTPIDLRKIETPAYIQAGREDHIAPLASVWRLMDHLSGRKTFVLAGSGHIAGVVNPPAAGKYQYWTGDDAAATLDDFVAGATETKGSWWPHWIGWIAQQDDAKTAAKGARIPGKGKKKAIEDAPGRYVKQR</sequence>
<dbReference type="InterPro" id="IPR051321">
    <property type="entry name" value="PHA/PHB_synthase"/>
</dbReference>
<evidence type="ECO:0000313" key="8">
    <source>
        <dbReference type="EMBL" id="SBV33760.1"/>
    </source>
</evidence>
<dbReference type="AlphaFoldDB" id="A0A1Y5PUW5"/>
<dbReference type="EMBL" id="LT598653">
    <property type="protein sequence ID" value="SBV33760.1"/>
    <property type="molecule type" value="Genomic_DNA"/>
</dbReference>
<dbReference type="GO" id="GO:0005737">
    <property type="term" value="C:cytoplasm"/>
    <property type="evidence" value="ECO:0007669"/>
    <property type="project" value="UniProtKB-SubCell"/>
</dbReference>
<evidence type="ECO:0000256" key="3">
    <source>
        <dbReference type="ARBA" id="ARBA00022679"/>
    </source>
</evidence>
<name>A0A1Y5PUW5_9SPHN</name>
<evidence type="ECO:0000256" key="1">
    <source>
        <dbReference type="ARBA" id="ARBA00004496"/>
    </source>
</evidence>
<keyword evidence="2" id="KW-0963">Cytoplasm</keyword>
<dbReference type="KEGG" id="sphu:SPPYR_2640"/>
<dbReference type="RefSeq" id="WP_295320007.1">
    <property type="nucleotide sequence ID" value="NZ_LT598653.1"/>
</dbReference>
<reference evidence="8" key="1">
    <citation type="submission" date="2016-03" db="EMBL/GenBank/DDBJ databases">
        <authorList>
            <person name="Ploux O."/>
        </authorList>
    </citation>
    <scope>NUCLEOTIDE SEQUENCE</scope>
    <source>
        <strain evidence="8">UC10</strain>
    </source>
</reference>
<comment type="subcellular location">
    <subcellularLocation>
        <location evidence="1">Cytoplasm</location>
    </subcellularLocation>
</comment>
<keyword evidence="4 8" id="KW-0012">Acyltransferase</keyword>
<keyword evidence="3 8" id="KW-0808">Transferase</keyword>
<feature type="region of interest" description="Disordered" evidence="5">
    <location>
        <begin position="566"/>
        <end position="590"/>
    </location>
</feature>
<proteinExistence type="predicted"/>
<evidence type="ECO:0000256" key="2">
    <source>
        <dbReference type="ARBA" id="ARBA00022490"/>
    </source>
</evidence>
<dbReference type="SUPFAM" id="SSF53474">
    <property type="entry name" value="alpha/beta-Hydrolases"/>
    <property type="match status" value="1"/>
</dbReference>
<dbReference type="NCBIfam" id="TIGR01838">
    <property type="entry name" value="PHA_synth_I"/>
    <property type="match status" value="1"/>
</dbReference>
<protein>
    <submittedName>
        <fullName evidence="8">Poly-beta-hydroxybutyrate polymerase</fullName>
        <ecNumber evidence="8">2.3.1.-</ecNumber>
    </submittedName>
</protein>
<dbReference type="PANTHER" id="PTHR36837:SF5">
    <property type="entry name" value="POLY-3-HYDROXYBUTYRATE SYNTHASE"/>
    <property type="match status" value="1"/>
</dbReference>
<dbReference type="Gene3D" id="3.40.50.1820">
    <property type="entry name" value="alpha/beta hydrolase"/>
    <property type="match status" value="1"/>
</dbReference>
<dbReference type="Pfam" id="PF00561">
    <property type="entry name" value="Abhydrolase_1"/>
    <property type="match status" value="1"/>
</dbReference>